<protein>
    <submittedName>
        <fullName evidence="2">Uncharacterized protein</fullName>
    </submittedName>
</protein>
<evidence type="ECO:0000313" key="3">
    <source>
        <dbReference type="Proteomes" id="UP001066276"/>
    </source>
</evidence>
<organism evidence="2 3">
    <name type="scientific">Pleurodeles waltl</name>
    <name type="common">Iberian ribbed newt</name>
    <dbReference type="NCBI Taxonomy" id="8319"/>
    <lineage>
        <taxon>Eukaryota</taxon>
        <taxon>Metazoa</taxon>
        <taxon>Chordata</taxon>
        <taxon>Craniata</taxon>
        <taxon>Vertebrata</taxon>
        <taxon>Euteleostomi</taxon>
        <taxon>Amphibia</taxon>
        <taxon>Batrachia</taxon>
        <taxon>Caudata</taxon>
        <taxon>Salamandroidea</taxon>
        <taxon>Salamandridae</taxon>
        <taxon>Pleurodelinae</taxon>
        <taxon>Pleurodeles</taxon>
    </lineage>
</organism>
<evidence type="ECO:0000256" key="1">
    <source>
        <dbReference type="SAM" id="MobiDB-lite"/>
    </source>
</evidence>
<gene>
    <name evidence="2" type="ORF">NDU88_004984</name>
</gene>
<reference evidence="2" key="1">
    <citation type="journal article" date="2022" name="bioRxiv">
        <title>Sequencing and chromosome-scale assembly of the giantPleurodeles waltlgenome.</title>
        <authorList>
            <person name="Brown T."/>
            <person name="Elewa A."/>
            <person name="Iarovenko S."/>
            <person name="Subramanian E."/>
            <person name="Araus A.J."/>
            <person name="Petzold A."/>
            <person name="Susuki M."/>
            <person name="Suzuki K.-i.T."/>
            <person name="Hayashi T."/>
            <person name="Toyoda A."/>
            <person name="Oliveira C."/>
            <person name="Osipova E."/>
            <person name="Leigh N.D."/>
            <person name="Simon A."/>
            <person name="Yun M.H."/>
        </authorList>
    </citation>
    <scope>NUCLEOTIDE SEQUENCE</scope>
    <source>
        <strain evidence="2">20211129_DDA</strain>
        <tissue evidence="2">Liver</tissue>
    </source>
</reference>
<dbReference type="EMBL" id="JANPWB010000005">
    <property type="protein sequence ID" value="KAJ1188221.1"/>
    <property type="molecule type" value="Genomic_DNA"/>
</dbReference>
<evidence type="ECO:0000313" key="2">
    <source>
        <dbReference type="EMBL" id="KAJ1188221.1"/>
    </source>
</evidence>
<keyword evidence="3" id="KW-1185">Reference proteome</keyword>
<proteinExistence type="predicted"/>
<dbReference type="AlphaFoldDB" id="A0AAV7UHM3"/>
<accession>A0AAV7UHM3</accession>
<feature type="region of interest" description="Disordered" evidence="1">
    <location>
        <begin position="176"/>
        <end position="198"/>
    </location>
</feature>
<dbReference type="Proteomes" id="UP001066276">
    <property type="component" value="Chromosome 3_1"/>
</dbReference>
<comment type="caution">
    <text evidence="2">The sequence shown here is derived from an EMBL/GenBank/DDBJ whole genome shotgun (WGS) entry which is preliminary data.</text>
</comment>
<sequence>MSVPRVLINTSMTCKGALTSPLPAQSHQTDSLHLIRGRLKPSVQHFSALIAQAQAGVCALCAYWRLGATTGERDLLLHPLKAPRSFSCYGAARNYETRNRQHWVILRPPTGDSPGLPGVPARFLRVGAQPDAWGAVGTGRDPGRAPHSLCCPGGVCEGRAGGIYLSIMRSSGGGASPFGGSQAAGKSPLCTPARSAVQ</sequence>
<name>A0AAV7UHM3_PLEWA</name>